<dbReference type="EMBL" id="BARS01024316">
    <property type="protein sequence ID" value="GAG06434.1"/>
    <property type="molecule type" value="Genomic_DNA"/>
</dbReference>
<protein>
    <submittedName>
        <fullName evidence="1">Uncharacterized protein</fullName>
    </submittedName>
</protein>
<accession>X0UKU1</accession>
<evidence type="ECO:0000313" key="1">
    <source>
        <dbReference type="EMBL" id="GAG06434.1"/>
    </source>
</evidence>
<organism evidence="1">
    <name type="scientific">marine sediment metagenome</name>
    <dbReference type="NCBI Taxonomy" id="412755"/>
    <lineage>
        <taxon>unclassified sequences</taxon>
        <taxon>metagenomes</taxon>
        <taxon>ecological metagenomes</taxon>
    </lineage>
</organism>
<gene>
    <name evidence="1" type="ORF">S01H1_38611</name>
</gene>
<dbReference type="AlphaFoldDB" id="X0UKU1"/>
<name>X0UKU1_9ZZZZ</name>
<sequence length="88" mass="10265">MENLAEYMETSRLIDWAKASLNIIKLNSDMTDEDIRRVIRRIGMCAVDTVFVDGDKPILRRIGIGMMLSLTLLEFPEFYSRYELAQFN</sequence>
<reference evidence="1" key="1">
    <citation type="journal article" date="2014" name="Front. Microbiol.">
        <title>High frequency of phylogenetically diverse reductive dehalogenase-homologous genes in deep subseafloor sedimentary metagenomes.</title>
        <authorList>
            <person name="Kawai M."/>
            <person name="Futagami T."/>
            <person name="Toyoda A."/>
            <person name="Takaki Y."/>
            <person name="Nishi S."/>
            <person name="Hori S."/>
            <person name="Arai W."/>
            <person name="Tsubouchi T."/>
            <person name="Morono Y."/>
            <person name="Uchiyama I."/>
            <person name="Ito T."/>
            <person name="Fujiyama A."/>
            <person name="Inagaki F."/>
            <person name="Takami H."/>
        </authorList>
    </citation>
    <scope>NUCLEOTIDE SEQUENCE</scope>
    <source>
        <strain evidence="1">Expedition CK06-06</strain>
    </source>
</reference>
<comment type="caution">
    <text evidence="1">The sequence shown here is derived from an EMBL/GenBank/DDBJ whole genome shotgun (WGS) entry which is preliminary data.</text>
</comment>
<proteinExistence type="predicted"/>